<feature type="binding site" evidence="7">
    <location>
        <position position="268"/>
    </location>
    <ligand>
        <name>a divalent metal cation</name>
        <dbReference type="ChEBI" id="CHEBI:60240"/>
        <note>ligand shared between dimeric partners</note>
    </ligand>
</feature>
<dbReference type="GO" id="GO:0050570">
    <property type="term" value="F:4-hydroxythreonine-4-phosphate dehydrogenase activity"/>
    <property type="evidence" value="ECO:0007669"/>
    <property type="project" value="UniProtKB-UniRule"/>
</dbReference>
<sequence length="334" mass="34195">MKDPLPLAITMGEPAGVGPELVVRLWKDRKALALPAFAFIGCKSALLAYDAELPVTEIDDPAEATAVFAKAIPVLKAGPALKQVTPGVIGPASAPTVIAAIDAAVELASQGKVAGIVTCPIQKSALYAAGFTAPGHTEYLAERLGLPASDAVMMLATEGLRVIPVTIHMALKDVPAKLTSAAIVHAGLTAAHDLKVRFGIEAPRIAIAALNPHAGEGGALGIEEGTHIQPAIWALEDAGIAVTGPHAADTMFHADARAGYDAALCMYHDQALVPLKTLDFYGGVNITLGLPIIRTSPDHGTALSLAGTGKARTDSMLAAIREAAAMATREAANG</sequence>
<feature type="binding site" evidence="7">
    <location>
        <position position="285"/>
    </location>
    <ligand>
        <name>substrate</name>
    </ligand>
</feature>
<dbReference type="InterPro" id="IPR037510">
    <property type="entry name" value="PdxA"/>
</dbReference>
<reference evidence="8" key="1">
    <citation type="submission" date="2023-01" db="EMBL/GenBank/DDBJ databases">
        <title>The genome sequence of Kordiimonadaceae bacterium 6D33.</title>
        <authorList>
            <person name="Liu Y."/>
        </authorList>
    </citation>
    <scope>NUCLEOTIDE SEQUENCE</scope>
    <source>
        <strain evidence="8">6D33</strain>
    </source>
</reference>
<comment type="function">
    <text evidence="7">Catalyzes the NAD(P)-dependent oxidation of 4-(phosphooxy)-L-threonine (HTP) into 2-amino-3-oxo-4-(phosphooxy)butyric acid which spontaneously decarboxylates to form 3-amino-2-oxopropyl phosphate (AHAP).</text>
</comment>
<keyword evidence="1 7" id="KW-0963">Cytoplasm</keyword>
<dbReference type="InterPro" id="IPR005255">
    <property type="entry name" value="PdxA_fam"/>
</dbReference>
<name>A0AAE9XM44_9PROT</name>
<dbReference type="PANTHER" id="PTHR30004">
    <property type="entry name" value="4-HYDROXYTHREONINE-4-PHOSPHATE DEHYDROGENASE"/>
    <property type="match status" value="1"/>
</dbReference>
<keyword evidence="7" id="KW-0460">Magnesium</keyword>
<evidence type="ECO:0000256" key="2">
    <source>
        <dbReference type="ARBA" id="ARBA00022723"/>
    </source>
</evidence>
<dbReference type="PANTHER" id="PTHR30004:SF6">
    <property type="entry name" value="D-THREONATE 4-PHOSPHATE DEHYDROGENASE"/>
    <property type="match status" value="1"/>
</dbReference>
<comment type="subunit">
    <text evidence="7">Homodimer.</text>
</comment>
<dbReference type="GO" id="GO:0005737">
    <property type="term" value="C:cytoplasm"/>
    <property type="evidence" value="ECO:0007669"/>
    <property type="project" value="UniProtKB-SubCell"/>
</dbReference>
<dbReference type="Proteomes" id="UP001217500">
    <property type="component" value="Chromosome"/>
</dbReference>
<dbReference type="NCBIfam" id="TIGR00557">
    <property type="entry name" value="pdxA"/>
    <property type="match status" value="1"/>
</dbReference>
<comment type="pathway">
    <text evidence="7">Cofactor biosynthesis; pyridoxine 5'-phosphate biosynthesis; pyridoxine 5'-phosphate from D-erythrose 4-phosphate: step 4/5.</text>
</comment>
<evidence type="ECO:0000313" key="8">
    <source>
        <dbReference type="EMBL" id="WCL52796.1"/>
    </source>
</evidence>
<keyword evidence="3 7" id="KW-0521">NADP</keyword>
<dbReference type="RefSeq" id="WP_289502218.1">
    <property type="nucleotide sequence ID" value="NZ_CP116805.1"/>
</dbReference>
<dbReference type="EMBL" id="CP116805">
    <property type="protein sequence ID" value="WCL52796.1"/>
    <property type="molecule type" value="Genomic_DNA"/>
</dbReference>
<comment type="similarity">
    <text evidence="7">Belongs to the PdxA family.</text>
</comment>
<dbReference type="GO" id="GO:0050897">
    <property type="term" value="F:cobalt ion binding"/>
    <property type="evidence" value="ECO:0007669"/>
    <property type="project" value="UniProtKB-UniRule"/>
</dbReference>
<dbReference type="Gene3D" id="3.40.718.10">
    <property type="entry name" value="Isopropylmalate Dehydrogenase"/>
    <property type="match status" value="1"/>
</dbReference>
<feature type="binding site" evidence="7">
    <location>
        <position position="294"/>
    </location>
    <ligand>
        <name>substrate</name>
    </ligand>
</feature>
<feature type="binding site" evidence="7">
    <location>
        <position position="137"/>
    </location>
    <ligand>
        <name>substrate</name>
    </ligand>
</feature>
<proteinExistence type="inferred from homology"/>
<organism evidence="8 9">
    <name type="scientific">Gimibacter soli</name>
    <dbReference type="NCBI Taxonomy" id="3024400"/>
    <lineage>
        <taxon>Bacteria</taxon>
        <taxon>Pseudomonadati</taxon>
        <taxon>Pseudomonadota</taxon>
        <taxon>Alphaproteobacteria</taxon>
        <taxon>Kordiimonadales</taxon>
        <taxon>Temperatibacteraceae</taxon>
        <taxon>Gimibacter</taxon>
    </lineage>
</organism>
<evidence type="ECO:0000256" key="7">
    <source>
        <dbReference type="HAMAP-Rule" id="MF_00536"/>
    </source>
</evidence>
<keyword evidence="9" id="KW-1185">Reference proteome</keyword>
<evidence type="ECO:0000313" key="9">
    <source>
        <dbReference type="Proteomes" id="UP001217500"/>
    </source>
</evidence>
<gene>
    <name evidence="7 8" type="primary">pdxA</name>
    <name evidence="8" type="ORF">PH603_09620</name>
</gene>
<protein>
    <recommendedName>
        <fullName evidence="7">4-hydroxythreonine-4-phosphate dehydrogenase</fullName>
        <ecNumber evidence="7">1.1.1.262</ecNumber>
    </recommendedName>
    <alternativeName>
        <fullName evidence="7">4-(phosphohydroxy)-L-threonine dehydrogenase</fullName>
    </alternativeName>
</protein>
<feature type="binding site" evidence="7">
    <location>
        <position position="213"/>
    </location>
    <ligand>
        <name>a divalent metal cation</name>
        <dbReference type="ChEBI" id="CHEBI:60240"/>
        <note>ligand shared between dimeric partners</note>
    </ligand>
</feature>
<keyword evidence="7" id="KW-0862">Zinc</keyword>
<feature type="binding site" evidence="7">
    <location>
        <position position="168"/>
    </location>
    <ligand>
        <name>a divalent metal cation</name>
        <dbReference type="ChEBI" id="CHEBI:60240"/>
        <note>ligand shared between dimeric partners</note>
    </ligand>
</feature>
<dbReference type="AlphaFoldDB" id="A0AAE9XM44"/>
<dbReference type="EC" id="1.1.1.262" evidence="7"/>
<dbReference type="KEGG" id="gso:PH603_09620"/>
<comment type="miscellaneous">
    <text evidence="7">The active site is located at the dimer interface.</text>
</comment>
<dbReference type="NCBIfam" id="NF003699">
    <property type="entry name" value="PRK05312.1"/>
    <property type="match status" value="1"/>
</dbReference>
<comment type="catalytic activity">
    <reaction evidence="7">
        <text>4-(phosphooxy)-L-threonine + NAD(+) = 3-amino-2-oxopropyl phosphate + CO2 + NADH</text>
        <dbReference type="Rhea" id="RHEA:32275"/>
        <dbReference type="ChEBI" id="CHEBI:16526"/>
        <dbReference type="ChEBI" id="CHEBI:57279"/>
        <dbReference type="ChEBI" id="CHEBI:57540"/>
        <dbReference type="ChEBI" id="CHEBI:57945"/>
        <dbReference type="ChEBI" id="CHEBI:58452"/>
        <dbReference type="EC" id="1.1.1.262"/>
    </reaction>
</comment>
<evidence type="ECO:0000256" key="6">
    <source>
        <dbReference type="ARBA" id="ARBA00023096"/>
    </source>
</evidence>
<evidence type="ECO:0000256" key="4">
    <source>
        <dbReference type="ARBA" id="ARBA00023002"/>
    </source>
</evidence>
<evidence type="ECO:0000256" key="1">
    <source>
        <dbReference type="ARBA" id="ARBA00022490"/>
    </source>
</evidence>
<dbReference type="HAMAP" id="MF_00536">
    <property type="entry name" value="PdxA"/>
    <property type="match status" value="1"/>
</dbReference>
<dbReference type="GO" id="GO:0000287">
    <property type="term" value="F:magnesium ion binding"/>
    <property type="evidence" value="ECO:0007669"/>
    <property type="project" value="UniProtKB-UniRule"/>
</dbReference>
<comment type="subcellular location">
    <subcellularLocation>
        <location evidence="7">Cytoplasm</location>
    </subcellularLocation>
</comment>
<comment type="cofactor">
    <cofactor evidence="7">
        <name>Zn(2+)</name>
        <dbReference type="ChEBI" id="CHEBI:29105"/>
    </cofactor>
    <cofactor evidence="7">
        <name>Mg(2+)</name>
        <dbReference type="ChEBI" id="CHEBI:18420"/>
    </cofactor>
    <cofactor evidence="7">
        <name>Co(2+)</name>
        <dbReference type="ChEBI" id="CHEBI:48828"/>
    </cofactor>
    <text evidence="7">Binds 1 divalent metal cation per subunit. Can use ions such as Zn(2+), Mg(2+) or Co(2+).</text>
</comment>
<evidence type="ECO:0000256" key="5">
    <source>
        <dbReference type="ARBA" id="ARBA00023027"/>
    </source>
</evidence>
<keyword evidence="4 7" id="KW-0560">Oxidoreductase</keyword>
<keyword evidence="5 7" id="KW-0520">NAD</keyword>
<dbReference type="GO" id="GO:0008615">
    <property type="term" value="P:pyridoxine biosynthetic process"/>
    <property type="evidence" value="ECO:0007669"/>
    <property type="project" value="UniProtKB-UniRule"/>
</dbReference>
<feature type="binding site" evidence="7">
    <location>
        <position position="136"/>
    </location>
    <ligand>
        <name>substrate</name>
    </ligand>
</feature>
<dbReference type="GO" id="GO:0042823">
    <property type="term" value="P:pyridoxal phosphate biosynthetic process"/>
    <property type="evidence" value="ECO:0007669"/>
    <property type="project" value="UniProtKB-UniRule"/>
</dbReference>
<keyword evidence="2 7" id="KW-0479">Metal-binding</keyword>
<keyword evidence="6 7" id="KW-0664">Pyridoxine biosynthesis</keyword>
<dbReference type="Pfam" id="PF04166">
    <property type="entry name" value="PdxA"/>
    <property type="match status" value="1"/>
</dbReference>
<dbReference type="SUPFAM" id="SSF53659">
    <property type="entry name" value="Isocitrate/Isopropylmalate dehydrogenase-like"/>
    <property type="match status" value="1"/>
</dbReference>
<accession>A0AAE9XM44</accession>
<feature type="binding site" evidence="7">
    <location>
        <position position="276"/>
    </location>
    <ligand>
        <name>substrate</name>
    </ligand>
</feature>
<dbReference type="GO" id="GO:0008270">
    <property type="term" value="F:zinc ion binding"/>
    <property type="evidence" value="ECO:0007669"/>
    <property type="project" value="UniProtKB-UniRule"/>
</dbReference>
<evidence type="ECO:0000256" key="3">
    <source>
        <dbReference type="ARBA" id="ARBA00022857"/>
    </source>
</evidence>
<keyword evidence="7" id="KW-0170">Cobalt</keyword>
<dbReference type="GO" id="GO:0051287">
    <property type="term" value="F:NAD binding"/>
    <property type="evidence" value="ECO:0007669"/>
    <property type="project" value="InterPro"/>
</dbReference>